<sequence>MKNDVLIKNRKARHDYELLETYTAGLKLVGTEIKSIRQGKANLVDSYCYFSEGELYVKGMHIAEYDHGNIFNHDPLRDRKLLLSRRELDKLSKKLKDQGLTIVTLRMYLSDRGWAKLDIALAKGKKTHDKRDTLKEKQMKRDIDRAKAYK</sequence>
<dbReference type="NCBIfam" id="NF003843">
    <property type="entry name" value="PRK05422.1"/>
    <property type="match status" value="1"/>
</dbReference>
<organism evidence="5 6">
    <name type="scientific">Phaeocystidibacter luteus</name>
    <dbReference type="NCBI Taxonomy" id="911197"/>
    <lineage>
        <taxon>Bacteria</taxon>
        <taxon>Pseudomonadati</taxon>
        <taxon>Bacteroidota</taxon>
        <taxon>Flavobacteriia</taxon>
        <taxon>Flavobacteriales</taxon>
        <taxon>Phaeocystidibacteraceae</taxon>
        <taxon>Phaeocystidibacter</taxon>
    </lineage>
</organism>
<reference evidence="5 6" key="1">
    <citation type="submission" date="2019-09" db="EMBL/GenBank/DDBJ databases">
        <title>Genomes of family Cryomorphaceae.</title>
        <authorList>
            <person name="Bowman J.P."/>
        </authorList>
    </citation>
    <scope>NUCLEOTIDE SEQUENCE [LARGE SCALE GENOMIC DNA]</scope>
    <source>
        <strain evidence="5 6">LMG 25704</strain>
    </source>
</reference>
<evidence type="ECO:0000256" key="1">
    <source>
        <dbReference type="ARBA" id="ARBA00022490"/>
    </source>
</evidence>
<dbReference type="InterPro" id="IPR000037">
    <property type="entry name" value="SsrA-bd_prot"/>
</dbReference>
<evidence type="ECO:0000256" key="4">
    <source>
        <dbReference type="SAM" id="MobiDB-lite"/>
    </source>
</evidence>
<feature type="region of interest" description="Disordered" evidence="4">
    <location>
        <begin position="128"/>
        <end position="150"/>
    </location>
</feature>
<proteinExistence type="inferred from homology"/>
<dbReference type="InterPro" id="IPR020081">
    <property type="entry name" value="SsrA-bd_prot_CS"/>
</dbReference>
<dbReference type="GO" id="GO:0070929">
    <property type="term" value="P:trans-translation"/>
    <property type="evidence" value="ECO:0007669"/>
    <property type="project" value="UniProtKB-UniRule"/>
</dbReference>
<dbReference type="OrthoDB" id="9805462at2"/>
<evidence type="ECO:0000256" key="2">
    <source>
        <dbReference type="ARBA" id="ARBA00022884"/>
    </source>
</evidence>
<gene>
    <name evidence="3 5" type="primary">smpB</name>
    <name evidence="5" type="ORF">F8C67_01255</name>
</gene>
<dbReference type="GO" id="GO:0005829">
    <property type="term" value="C:cytosol"/>
    <property type="evidence" value="ECO:0007669"/>
    <property type="project" value="TreeGrafter"/>
</dbReference>
<evidence type="ECO:0000256" key="3">
    <source>
        <dbReference type="HAMAP-Rule" id="MF_00023"/>
    </source>
</evidence>
<keyword evidence="6" id="KW-1185">Reference proteome</keyword>
<dbReference type="Proteomes" id="UP000468650">
    <property type="component" value="Unassembled WGS sequence"/>
</dbReference>
<dbReference type="GO" id="GO:0070930">
    <property type="term" value="P:trans-translation-dependent protein tagging"/>
    <property type="evidence" value="ECO:0007669"/>
    <property type="project" value="TreeGrafter"/>
</dbReference>
<protein>
    <recommendedName>
        <fullName evidence="3">SsrA-binding protein</fullName>
    </recommendedName>
    <alternativeName>
        <fullName evidence="3">Small protein B</fullName>
    </alternativeName>
</protein>
<keyword evidence="2 3" id="KW-0694">RNA-binding</keyword>
<dbReference type="InterPro" id="IPR023620">
    <property type="entry name" value="SmpB"/>
</dbReference>
<comment type="caution">
    <text evidence="5">The sequence shown here is derived from an EMBL/GenBank/DDBJ whole genome shotgun (WGS) entry which is preliminary data.</text>
</comment>
<comment type="similarity">
    <text evidence="3">Belongs to the SmpB family.</text>
</comment>
<dbReference type="Pfam" id="PF01668">
    <property type="entry name" value="SmpB"/>
    <property type="match status" value="1"/>
</dbReference>
<dbReference type="NCBIfam" id="TIGR00086">
    <property type="entry name" value="smpB"/>
    <property type="match status" value="1"/>
</dbReference>
<accession>A0A6N6RLE3</accession>
<name>A0A6N6RLE3_9FLAO</name>
<dbReference type="GO" id="GO:0003723">
    <property type="term" value="F:RNA binding"/>
    <property type="evidence" value="ECO:0007669"/>
    <property type="project" value="UniProtKB-UniRule"/>
</dbReference>
<dbReference type="CDD" id="cd09294">
    <property type="entry name" value="SmpB"/>
    <property type="match status" value="1"/>
</dbReference>
<dbReference type="SUPFAM" id="SSF74982">
    <property type="entry name" value="Small protein B (SmpB)"/>
    <property type="match status" value="1"/>
</dbReference>
<evidence type="ECO:0000313" key="6">
    <source>
        <dbReference type="Proteomes" id="UP000468650"/>
    </source>
</evidence>
<dbReference type="Gene3D" id="2.40.280.10">
    <property type="match status" value="1"/>
</dbReference>
<comment type="subcellular location">
    <subcellularLocation>
        <location evidence="3">Cytoplasm</location>
    </subcellularLocation>
    <text evidence="3">The tmRNA-SmpB complex associates with stalled 70S ribosomes.</text>
</comment>
<dbReference type="PANTHER" id="PTHR30308">
    <property type="entry name" value="TMRNA-BINDING COMPONENT OF TRANS-TRANSLATION TAGGING COMPLEX"/>
    <property type="match status" value="1"/>
</dbReference>
<evidence type="ECO:0000313" key="5">
    <source>
        <dbReference type="EMBL" id="KAB2814389.1"/>
    </source>
</evidence>
<dbReference type="AlphaFoldDB" id="A0A6N6RLE3"/>
<dbReference type="EMBL" id="WBVO01000001">
    <property type="protein sequence ID" value="KAB2814389.1"/>
    <property type="molecule type" value="Genomic_DNA"/>
</dbReference>
<dbReference type="RefSeq" id="WP_151665969.1">
    <property type="nucleotide sequence ID" value="NZ_WBVO01000001.1"/>
</dbReference>
<comment type="function">
    <text evidence="3">Required for rescue of stalled ribosomes mediated by trans-translation. Binds to transfer-messenger RNA (tmRNA), required for stable association of tmRNA with ribosomes. tmRNA and SmpB together mimic tRNA shape, replacing the anticodon stem-loop with SmpB. tmRNA is encoded by the ssrA gene; the 2 termini fold to resemble tRNA(Ala) and it encodes a 'tag peptide', a short internal open reading frame. During trans-translation Ala-aminoacylated tmRNA acts like a tRNA, entering the A-site of stalled ribosomes, displacing the stalled mRNA. The ribosome then switches to translate the ORF on the tmRNA; the nascent peptide is terminated with the 'tag peptide' encoded by the tmRNA and targeted for degradation. The ribosome is freed to recommence translation, which seems to be the essential function of trans-translation.</text>
</comment>
<feature type="compositionally biased region" description="Basic and acidic residues" evidence="4">
    <location>
        <begin position="129"/>
        <end position="150"/>
    </location>
</feature>
<dbReference type="PANTHER" id="PTHR30308:SF2">
    <property type="entry name" value="SSRA-BINDING PROTEIN"/>
    <property type="match status" value="1"/>
</dbReference>
<dbReference type="HAMAP" id="MF_00023">
    <property type="entry name" value="SmpB"/>
    <property type="match status" value="1"/>
</dbReference>
<keyword evidence="1 3" id="KW-0963">Cytoplasm</keyword>
<dbReference type="PROSITE" id="PS01317">
    <property type="entry name" value="SSRP"/>
    <property type="match status" value="1"/>
</dbReference>